<gene>
    <name evidence="2" type="ORF">FGL95_17265</name>
</gene>
<dbReference type="Proteomes" id="UP000535543">
    <property type="component" value="Unassembled WGS sequence"/>
</dbReference>
<dbReference type="RefSeq" id="WP_169589032.1">
    <property type="nucleotide sequence ID" value="NZ_VCQU01000005.1"/>
</dbReference>
<comment type="caution">
    <text evidence="2">The sequence shown here is derived from an EMBL/GenBank/DDBJ whole genome shotgun (WGS) entry which is preliminary data.</text>
</comment>
<dbReference type="Gene3D" id="3.10.450.50">
    <property type="match status" value="1"/>
</dbReference>
<evidence type="ECO:0000313" key="2">
    <source>
        <dbReference type="EMBL" id="NMN96790.1"/>
    </source>
</evidence>
<evidence type="ECO:0000313" key="3">
    <source>
        <dbReference type="Proteomes" id="UP000535543"/>
    </source>
</evidence>
<sequence>MTELTDLDQNASTVVREFLNALEIQAADEASELLTDDIAWLNNSLPVVRGAKRVRQVFDLAAKTHVGFAVQIHHIASSDNVVLTERTDILRFGPVRVAFWVCGTFELRDGKIAVWHDYFSYSNFARGIAVGLFQAVVPNKRLAVS</sequence>
<name>A0A848KKJ8_9NOCA</name>
<dbReference type="AlphaFoldDB" id="A0A848KKJ8"/>
<keyword evidence="3" id="KW-1185">Reference proteome</keyword>
<dbReference type="GO" id="GO:0016787">
    <property type="term" value="F:hydrolase activity"/>
    <property type="evidence" value="ECO:0007669"/>
    <property type="project" value="UniProtKB-KW"/>
</dbReference>
<organism evidence="2 3">
    <name type="scientific">Antrihabitans stalactiti</name>
    <dbReference type="NCBI Taxonomy" id="2584121"/>
    <lineage>
        <taxon>Bacteria</taxon>
        <taxon>Bacillati</taxon>
        <taxon>Actinomycetota</taxon>
        <taxon>Actinomycetes</taxon>
        <taxon>Mycobacteriales</taxon>
        <taxon>Nocardiaceae</taxon>
        <taxon>Antrihabitans</taxon>
    </lineage>
</organism>
<dbReference type="InterPro" id="IPR013100">
    <property type="entry name" value="LEH"/>
</dbReference>
<reference evidence="2 3" key="2">
    <citation type="submission" date="2020-06" db="EMBL/GenBank/DDBJ databases">
        <title>Antribacter stalactiti gen. nov., sp. nov., a new member of the family Nacardiaceae isolated from a cave.</title>
        <authorList>
            <person name="Kim I.S."/>
        </authorList>
    </citation>
    <scope>NUCLEOTIDE SEQUENCE [LARGE SCALE GENOMIC DNA]</scope>
    <source>
        <strain evidence="2 3">YC2-7</strain>
    </source>
</reference>
<reference evidence="2 3" key="1">
    <citation type="submission" date="2019-05" db="EMBL/GenBank/DDBJ databases">
        <authorList>
            <person name="Lee S.D."/>
        </authorList>
    </citation>
    <scope>NUCLEOTIDE SEQUENCE [LARGE SCALE GENOMIC DNA]</scope>
    <source>
        <strain evidence="2 3">YC2-7</strain>
    </source>
</reference>
<keyword evidence="2" id="KW-0378">Hydrolase</keyword>
<evidence type="ECO:0000259" key="1">
    <source>
        <dbReference type="Pfam" id="PF07858"/>
    </source>
</evidence>
<accession>A0A848KKJ8</accession>
<feature type="domain" description="Limonene-1,2-epoxide hydrolase" evidence="1">
    <location>
        <begin position="11"/>
        <end position="123"/>
    </location>
</feature>
<proteinExistence type="predicted"/>
<dbReference type="EMBL" id="VCQU01000005">
    <property type="protein sequence ID" value="NMN96790.1"/>
    <property type="molecule type" value="Genomic_DNA"/>
</dbReference>
<dbReference type="SUPFAM" id="SSF54427">
    <property type="entry name" value="NTF2-like"/>
    <property type="match status" value="1"/>
</dbReference>
<dbReference type="InterPro" id="IPR032710">
    <property type="entry name" value="NTF2-like_dom_sf"/>
</dbReference>
<protein>
    <submittedName>
        <fullName evidence="2">Epoxide hydrolase</fullName>
    </submittedName>
</protein>
<dbReference type="Pfam" id="PF07858">
    <property type="entry name" value="LEH"/>
    <property type="match status" value="1"/>
</dbReference>